<sequence>MTVRIGCPGRPVRAVLFSWGEEGGRGFDKIVDDGPQLTKLSMRLARKPWIFGESRTGMALAKPQGQGNSRERKMAEQPQSDILDAKFVRVRNRRENGLVEFDFAIGAPEIFVELLMPTAAFEEFCAVNRVIDVTGQPLEQDDFDVRLARVIAGEAR</sequence>
<gene>
    <name evidence="2" type="primary">tomA0</name>
    <name evidence="2" type="ordered locus">SJA_C1-11980</name>
</gene>
<dbReference type="GO" id="GO:0004497">
    <property type="term" value="F:monooxygenase activity"/>
    <property type="evidence" value="ECO:0007669"/>
    <property type="project" value="UniProtKB-KW"/>
</dbReference>
<accession>D4Z0A0</accession>
<evidence type="ECO:0000256" key="1">
    <source>
        <dbReference type="SAM" id="MobiDB-lite"/>
    </source>
</evidence>
<evidence type="ECO:0000313" key="3">
    <source>
        <dbReference type="Proteomes" id="UP000007753"/>
    </source>
</evidence>
<dbReference type="eggNOG" id="ENOG5033BV7">
    <property type="taxonomic scope" value="Bacteria"/>
</dbReference>
<proteinExistence type="predicted"/>
<dbReference type="EMBL" id="AP010803">
    <property type="protein sequence ID" value="BAI96032.1"/>
    <property type="molecule type" value="Genomic_DNA"/>
</dbReference>
<organism evidence="2 3">
    <name type="scientific">Sphingobium indicum (strain DSM 16413 / CCM 7287 / MTCC 6362 / UT26 / NBRC 101211 / UT26S)</name>
    <name type="common">Sphingobium japonicum</name>
    <dbReference type="NCBI Taxonomy" id="452662"/>
    <lineage>
        <taxon>Bacteria</taxon>
        <taxon>Pseudomonadati</taxon>
        <taxon>Pseudomonadota</taxon>
        <taxon>Alphaproteobacteria</taxon>
        <taxon>Sphingomonadales</taxon>
        <taxon>Sphingomonadaceae</taxon>
        <taxon>Sphingobium</taxon>
    </lineage>
</organism>
<dbReference type="EC" id="1.14.13.-" evidence="2"/>
<feature type="region of interest" description="Disordered" evidence="1">
    <location>
        <begin position="59"/>
        <end position="78"/>
    </location>
</feature>
<dbReference type="Proteomes" id="UP000007753">
    <property type="component" value="Chromosome 1"/>
</dbReference>
<dbReference type="STRING" id="452662.SJA_C1-11980"/>
<keyword evidence="2" id="KW-0503">Monooxygenase</keyword>
<name>D4Z0A0_SPHIU</name>
<keyword evidence="3" id="KW-1185">Reference proteome</keyword>
<evidence type="ECO:0000313" key="2">
    <source>
        <dbReference type="EMBL" id="BAI96032.1"/>
    </source>
</evidence>
<dbReference type="KEGG" id="sjp:SJA_C1-11980"/>
<dbReference type="HOGENOM" id="CLU_1685461_0_0_5"/>
<dbReference type="InterPro" id="IPR010353">
    <property type="entry name" value="DmpK"/>
</dbReference>
<reference evidence="2 3" key="1">
    <citation type="journal article" date="2010" name="J. Bacteriol.">
        <title>Complete genome sequence of the representative gamma-hexachlorocyclohexane-degrading bacterium Sphingobium japonicum UT26.</title>
        <authorList>
            <person name="Nagata Y."/>
            <person name="Ohtsubo Y."/>
            <person name="Endo R."/>
            <person name="Ichikawa N."/>
            <person name="Ankai A."/>
            <person name="Oguchi A."/>
            <person name="Fukui S."/>
            <person name="Fujita N."/>
            <person name="Tsuda M."/>
        </authorList>
    </citation>
    <scope>NUCLEOTIDE SEQUENCE [LARGE SCALE GENOMIC DNA]</scope>
    <source>
        <strain evidence="3">DSM 16413 / CCM 7287 / MTCC 6362 / UT26 / NBRC 101211 / UT26S</strain>
    </source>
</reference>
<keyword evidence="2" id="KW-0560">Oxidoreductase</keyword>
<protein>
    <submittedName>
        <fullName evidence="2">Toluene ortho-monooxygenase subunit</fullName>
        <ecNumber evidence="2">1.14.13.-</ecNumber>
    </submittedName>
</protein>
<dbReference type="Pfam" id="PF06099">
    <property type="entry name" value="Phenol_hyd_sub"/>
    <property type="match status" value="1"/>
</dbReference>
<dbReference type="AlphaFoldDB" id="D4Z0A0"/>